<dbReference type="PANTHER" id="PTHR21321">
    <property type="entry name" value="PNAS-3 RELATED"/>
    <property type="match status" value="1"/>
</dbReference>
<comment type="subcellular location">
    <subcellularLocation>
        <location evidence="1">Nucleus</location>
    </subcellularLocation>
</comment>
<dbReference type="Gene3D" id="2.40.50.140">
    <property type="entry name" value="Nucleic acid-binding proteins"/>
    <property type="match status" value="1"/>
</dbReference>
<feature type="domain" description="K Homology" evidence="4">
    <location>
        <begin position="175"/>
        <end position="223"/>
    </location>
</feature>
<keyword evidence="3" id="KW-0694">RNA-binding</keyword>
<dbReference type="GO" id="GO:0071051">
    <property type="term" value="P:poly(A)-dependent snoRNA 3'-end processing"/>
    <property type="evidence" value="ECO:0007669"/>
    <property type="project" value="TreeGrafter"/>
</dbReference>
<dbReference type="Pfam" id="PF15985">
    <property type="entry name" value="KH_6"/>
    <property type="match status" value="1"/>
</dbReference>
<evidence type="ECO:0000313" key="6">
    <source>
        <dbReference type="Proteomes" id="UP000186804"/>
    </source>
</evidence>
<evidence type="ECO:0000256" key="2">
    <source>
        <dbReference type="ARBA" id="ARBA00022835"/>
    </source>
</evidence>
<sequence length="262" mass="29887">MDSDNFIRVDNKVYLPGDDIELDGKKHICKSSGIKCRTYYWPYNEMIIGLNGIYIPNKGDIIVGTVLNKIGDLYKVSINAPYTAILHNMAFEGATKRNKPNIDIGNHICARISYSDISSGEIELTCITPEEKRIWTSNENYLGLLKNKNIINISNNNTKKTLDNKNIQYKCIKDGIIMNIPISLTNILLADHCYILNIISKYFPFEICIGQNSIIWFTASTVQQLLLIMSSLKIANKCSKSEFEIIVENFWNKIKIENNNYL</sequence>
<evidence type="ECO:0000313" key="5">
    <source>
        <dbReference type="EMBL" id="OII77902.1"/>
    </source>
</evidence>
<reference evidence="5 6" key="1">
    <citation type="submission" date="2016-10" db="EMBL/GenBank/DDBJ databases">
        <title>Reductive evolution of mitochondrial metabolism and differential evolution of invasion-related proteins in Cryptosporidium.</title>
        <authorList>
            <person name="Liu S."/>
            <person name="Roellig D.M."/>
            <person name="Guo Y."/>
            <person name="Li N."/>
            <person name="Frace M.A."/>
            <person name="Tang K."/>
            <person name="Zhang L."/>
            <person name="Feng Y."/>
            <person name="Xiao L."/>
        </authorList>
    </citation>
    <scope>NUCLEOTIDE SEQUENCE [LARGE SCALE GENOMIC DNA]</scope>
    <source>
        <strain evidence="5">30847</strain>
    </source>
</reference>
<dbReference type="PANTHER" id="PTHR21321:SF1">
    <property type="entry name" value="EXOSOME COMPLEX COMPONENT RRP40"/>
    <property type="match status" value="1"/>
</dbReference>
<gene>
    <name evidence="5" type="ORF">cand_038170</name>
</gene>
<dbReference type="VEuPathDB" id="CryptoDB:cand_038170"/>
<evidence type="ECO:0000256" key="1">
    <source>
        <dbReference type="ARBA" id="ARBA00004123"/>
    </source>
</evidence>
<dbReference type="InterPro" id="IPR004088">
    <property type="entry name" value="KH_dom_type_1"/>
</dbReference>
<keyword evidence="6" id="KW-1185">Reference proteome</keyword>
<protein>
    <recommendedName>
        <fullName evidence="4">K Homology domain-containing protein</fullName>
    </recommendedName>
</protein>
<dbReference type="GO" id="GO:0000176">
    <property type="term" value="C:nuclear exosome (RNase complex)"/>
    <property type="evidence" value="ECO:0007669"/>
    <property type="project" value="TreeGrafter"/>
</dbReference>
<comment type="caution">
    <text evidence="5">The sequence shown here is derived from an EMBL/GenBank/DDBJ whole genome shotgun (WGS) entry which is preliminary data.</text>
</comment>
<dbReference type="InterPro" id="IPR026699">
    <property type="entry name" value="Exosome_RNA_bind1/RRP40/RRP4"/>
</dbReference>
<dbReference type="SUPFAM" id="SSF50249">
    <property type="entry name" value="Nucleic acid-binding proteins"/>
    <property type="match status" value="1"/>
</dbReference>
<dbReference type="RefSeq" id="XP_067069748.1">
    <property type="nucleotide sequence ID" value="XM_067214040.1"/>
</dbReference>
<dbReference type="GO" id="GO:0000467">
    <property type="term" value="P:exonucleolytic trimming to generate mature 3'-end of 5.8S rRNA from tricistronic rRNA transcript (SSU-rRNA, 5.8S rRNA, LSU-rRNA)"/>
    <property type="evidence" value="ECO:0007669"/>
    <property type="project" value="TreeGrafter"/>
</dbReference>
<dbReference type="GO" id="GO:0071034">
    <property type="term" value="P:CUT catabolic process"/>
    <property type="evidence" value="ECO:0007669"/>
    <property type="project" value="TreeGrafter"/>
</dbReference>
<dbReference type="GO" id="GO:0034475">
    <property type="term" value="P:U4 snRNA 3'-end processing"/>
    <property type="evidence" value="ECO:0007669"/>
    <property type="project" value="TreeGrafter"/>
</dbReference>
<dbReference type="EMBL" id="LRBS01000016">
    <property type="protein sequence ID" value="OII77902.1"/>
    <property type="molecule type" value="Genomic_DNA"/>
</dbReference>
<evidence type="ECO:0000259" key="4">
    <source>
        <dbReference type="Pfam" id="PF15985"/>
    </source>
</evidence>
<dbReference type="Proteomes" id="UP000186804">
    <property type="component" value="Unassembled WGS sequence"/>
</dbReference>
<evidence type="ECO:0000256" key="3">
    <source>
        <dbReference type="ARBA" id="ARBA00022884"/>
    </source>
</evidence>
<dbReference type="GO" id="GO:0071038">
    <property type="term" value="P:TRAMP-dependent tRNA surveillance pathway"/>
    <property type="evidence" value="ECO:0007669"/>
    <property type="project" value="TreeGrafter"/>
</dbReference>
<dbReference type="InterPro" id="IPR036612">
    <property type="entry name" value="KH_dom_type_1_sf"/>
</dbReference>
<dbReference type="AlphaFoldDB" id="A0A1J4MUS2"/>
<dbReference type="GO" id="GO:0000177">
    <property type="term" value="C:cytoplasmic exosome (RNase complex)"/>
    <property type="evidence" value="ECO:0007669"/>
    <property type="project" value="TreeGrafter"/>
</dbReference>
<dbReference type="GO" id="GO:0003723">
    <property type="term" value="F:RNA binding"/>
    <property type="evidence" value="ECO:0007669"/>
    <property type="project" value="UniProtKB-KW"/>
</dbReference>
<dbReference type="CDD" id="cd22526">
    <property type="entry name" value="KH-I_Rrp40"/>
    <property type="match status" value="1"/>
</dbReference>
<accession>A0A1J4MUS2</accession>
<dbReference type="Pfam" id="PF21262">
    <property type="entry name" value="RRP40_S1"/>
    <property type="match status" value="1"/>
</dbReference>
<dbReference type="InterPro" id="IPR012340">
    <property type="entry name" value="NA-bd_OB-fold"/>
</dbReference>
<dbReference type="GeneID" id="92368001"/>
<dbReference type="InterPro" id="IPR049469">
    <property type="entry name" value="RRP40_KH-I"/>
</dbReference>
<dbReference type="GO" id="GO:0071035">
    <property type="term" value="P:nuclear polyadenylation-dependent rRNA catabolic process"/>
    <property type="evidence" value="ECO:0007669"/>
    <property type="project" value="TreeGrafter"/>
</dbReference>
<organism evidence="5 6">
    <name type="scientific">Cryptosporidium andersoni</name>
    <dbReference type="NCBI Taxonomy" id="117008"/>
    <lineage>
        <taxon>Eukaryota</taxon>
        <taxon>Sar</taxon>
        <taxon>Alveolata</taxon>
        <taxon>Apicomplexa</taxon>
        <taxon>Conoidasida</taxon>
        <taxon>Coccidia</taxon>
        <taxon>Eucoccidiorida</taxon>
        <taxon>Eimeriorina</taxon>
        <taxon>Cryptosporidiidae</taxon>
        <taxon>Cryptosporidium</taxon>
    </lineage>
</organism>
<dbReference type="SUPFAM" id="SSF54791">
    <property type="entry name" value="Eukaryotic type KH-domain (KH-domain type I)"/>
    <property type="match status" value="1"/>
</dbReference>
<dbReference type="OrthoDB" id="340500at2759"/>
<dbReference type="Gene3D" id="3.30.1370.10">
    <property type="entry name" value="K Homology domain, type 1"/>
    <property type="match status" value="1"/>
</dbReference>
<name>A0A1J4MUS2_9CRYT</name>
<keyword evidence="2" id="KW-0271">Exosome</keyword>
<proteinExistence type="predicted"/>